<dbReference type="InterPro" id="IPR007922">
    <property type="entry name" value="DciA-like"/>
</dbReference>
<dbReference type="EMBL" id="JACQXR010000118">
    <property type="protein sequence ID" value="MBI4727361.1"/>
    <property type="molecule type" value="Genomic_DNA"/>
</dbReference>
<sequence length="107" mass="12039">MAHPNKPESVGPILDRLLKNLEIDKKVGEGQALLIWPEAAGPKMAAKTRPESVFRGRMTVLAQNPAWGQECMFMRIQIRDKLNKMLGREIIKEIVFKVGEVDNSGKQ</sequence>
<dbReference type="PANTHER" id="PTHR36456:SF1">
    <property type="entry name" value="UPF0232 PROTEIN SCO3875"/>
    <property type="match status" value="1"/>
</dbReference>
<dbReference type="Proteomes" id="UP000736328">
    <property type="component" value="Unassembled WGS sequence"/>
</dbReference>
<proteinExistence type="predicted"/>
<accession>A0A933IA94</accession>
<comment type="caution">
    <text evidence="1">The sequence shown here is derived from an EMBL/GenBank/DDBJ whole genome shotgun (WGS) entry which is preliminary data.</text>
</comment>
<name>A0A933IA94_UNCT6</name>
<dbReference type="PANTHER" id="PTHR36456">
    <property type="entry name" value="UPF0232 PROTEIN SCO3875"/>
    <property type="match status" value="1"/>
</dbReference>
<dbReference type="AlphaFoldDB" id="A0A933IA94"/>
<gene>
    <name evidence="1" type="ORF">HY768_09125</name>
</gene>
<dbReference type="Pfam" id="PF05258">
    <property type="entry name" value="DciA"/>
    <property type="match status" value="1"/>
</dbReference>
<protein>
    <submittedName>
        <fullName evidence="1">DUF721 domain-containing protein</fullName>
    </submittedName>
</protein>
<evidence type="ECO:0000313" key="1">
    <source>
        <dbReference type="EMBL" id="MBI4727361.1"/>
    </source>
</evidence>
<evidence type="ECO:0000313" key="2">
    <source>
        <dbReference type="Proteomes" id="UP000736328"/>
    </source>
</evidence>
<reference evidence="1" key="1">
    <citation type="submission" date="2020-07" db="EMBL/GenBank/DDBJ databases">
        <title>Huge and variable diversity of episymbiotic CPR bacteria and DPANN archaea in groundwater ecosystems.</title>
        <authorList>
            <person name="He C.Y."/>
            <person name="Keren R."/>
            <person name="Whittaker M."/>
            <person name="Farag I.F."/>
            <person name="Doudna J."/>
            <person name="Cate J.H.D."/>
            <person name="Banfield J.F."/>
        </authorList>
    </citation>
    <scope>NUCLEOTIDE SEQUENCE</scope>
    <source>
        <strain evidence="1">NC_groundwater_1520_Pr4_B-0.1um_53_5</strain>
    </source>
</reference>
<organism evidence="1 2">
    <name type="scientific">candidate division TA06 bacterium</name>
    <dbReference type="NCBI Taxonomy" id="2250710"/>
    <lineage>
        <taxon>Bacteria</taxon>
        <taxon>Bacteria division TA06</taxon>
    </lineage>
</organism>